<dbReference type="GO" id="GO:0005975">
    <property type="term" value="P:carbohydrate metabolic process"/>
    <property type="evidence" value="ECO:0007669"/>
    <property type="project" value="InterPro"/>
</dbReference>
<dbReference type="GO" id="GO:0008422">
    <property type="term" value="F:beta-glucosidase activity"/>
    <property type="evidence" value="ECO:0007669"/>
    <property type="project" value="TreeGrafter"/>
</dbReference>
<dbReference type="KEGG" id="foc:113213329"/>
<feature type="signal peptide" evidence="7">
    <location>
        <begin position="1"/>
        <end position="19"/>
    </location>
</feature>
<dbReference type="SUPFAM" id="SSF51445">
    <property type="entry name" value="(Trans)glycosidases"/>
    <property type="match status" value="1"/>
</dbReference>
<dbReference type="OrthoDB" id="8189864at2759"/>
<keyword evidence="3" id="KW-0378">Hydrolase</keyword>
<evidence type="ECO:0000256" key="5">
    <source>
        <dbReference type="PROSITE-ProRule" id="PRU10055"/>
    </source>
</evidence>
<dbReference type="RefSeq" id="XP_026288136.2">
    <property type="nucleotide sequence ID" value="XM_026432351.2"/>
</dbReference>
<sequence length="530" mass="59766">MGFLRAVVCVSLLFNGLHGAAPNSDCVDPCVKIPDGLLIGAGLSASQSEGAWDTDGKAESLMDRMTHKVFNETIDVAADHYHRFKEDLAYAKELNFTSHRFSISWSRVLPSGDAANPNEKGVDFYKKLIKEIKDNGMEPFVTMLHFDQPFSLENKTNGWNSQEMMDKFVAYADFLFKTFGSEVKYWTTINEGNMYCSYFPQLASFIGLNPGDGNQLYRCLHNMVVAHVRVYRLYKEKYFEEQKGQVGASALMWPATPATSSYDDVVAADLFNQVYTGALLNPIVHGDWPPLVRYIVDKRSFEDLKLNESRLPRFTDEEKEMFRDGPAADFIAVNVYSGYKTAWRHNASDGSPMPSLLGPFTADMPNIKLISGGGFDASDENLMRDALLWTWFNYQLPIVISENGFGDTKHVGVNDIERAAYHSTALRSLIRTMQEYNVPVISYYAWALFDVFEFSGGYKDRTFGIIHIDYQSVNLTRTPKDSFRFFKTVGTTRTVPFVPRTPSSTAQSTGPALLSILAILVPWQAWCHQI</sequence>
<dbReference type="PANTHER" id="PTHR10353">
    <property type="entry name" value="GLYCOSYL HYDROLASE"/>
    <property type="match status" value="1"/>
</dbReference>
<comment type="similarity">
    <text evidence="1 6">Belongs to the glycosyl hydrolase 1 family.</text>
</comment>
<keyword evidence="7" id="KW-0732">Signal</keyword>
<reference evidence="9" key="1">
    <citation type="submission" date="2025-08" db="UniProtKB">
        <authorList>
            <consortium name="RefSeq"/>
        </authorList>
    </citation>
    <scope>IDENTIFICATION</scope>
    <source>
        <tissue evidence="9">Whole organism</tissue>
    </source>
</reference>
<evidence type="ECO:0000313" key="9">
    <source>
        <dbReference type="RefSeq" id="XP_026288136.2"/>
    </source>
</evidence>
<dbReference type="AlphaFoldDB" id="A0A6J1TBI8"/>
<accession>A0A6J1TBI8</accession>
<evidence type="ECO:0000256" key="1">
    <source>
        <dbReference type="ARBA" id="ARBA00010838"/>
    </source>
</evidence>
<evidence type="ECO:0000256" key="2">
    <source>
        <dbReference type="ARBA" id="ARBA00012744"/>
    </source>
</evidence>
<dbReference type="Proteomes" id="UP000504606">
    <property type="component" value="Unplaced"/>
</dbReference>
<dbReference type="PROSITE" id="PS00572">
    <property type="entry name" value="GLYCOSYL_HYDROL_F1_1"/>
    <property type="match status" value="1"/>
</dbReference>
<keyword evidence="8" id="KW-1185">Reference proteome</keyword>
<dbReference type="EC" id="3.2.1.21" evidence="2"/>
<feature type="chain" id="PRO_5039357583" description="beta-glucosidase" evidence="7">
    <location>
        <begin position="20"/>
        <end position="530"/>
    </location>
</feature>
<dbReference type="InterPro" id="IPR018120">
    <property type="entry name" value="Glyco_hydro_1_AS"/>
</dbReference>
<evidence type="ECO:0000256" key="4">
    <source>
        <dbReference type="ARBA" id="ARBA00023295"/>
    </source>
</evidence>
<gene>
    <name evidence="9" type="primary">LOC113213329</name>
</gene>
<dbReference type="Pfam" id="PF00232">
    <property type="entry name" value="Glyco_hydro_1"/>
    <property type="match status" value="1"/>
</dbReference>
<dbReference type="GeneID" id="113213329"/>
<protein>
    <recommendedName>
        <fullName evidence="2">beta-glucosidase</fullName>
        <ecNumber evidence="2">3.2.1.21</ecNumber>
    </recommendedName>
</protein>
<proteinExistence type="inferred from homology"/>
<organism evidence="8 9">
    <name type="scientific">Frankliniella occidentalis</name>
    <name type="common">Western flower thrips</name>
    <name type="synonym">Euthrips occidentalis</name>
    <dbReference type="NCBI Taxonomy" id="133901"/>
    <lineage>
        <taxon>Eukaryota</taxon>
        <taxon>Metazoa</taxon>
        <taxon>Ecdysozoa</taxon>
        <taxon>Arthropoda</taxon>
        <taxon>Hexapoda</taxon>
        <taxon>Insecta</taxon>
        <taxon>Pterygota</taxon>
        <taxon>Neoptera</taxon>
        <taxon>Paraneoptera</taxon>
        <taxon>Thysanoptera</taxon>
        <taxon>Terebrantia</taxon>
        <taxon>Thripoidea</taxon>
        <taxon>Thripidae</taxon>
        <taxon>Frankliniella</taxon>
    </lineage>
</organism>
<keyword evidence="4" id="KW-0326">Glycosidase</keyword>
<evidence type="ECO:0000256" key="6">
    <source>
        <dbReference type="RuleBase" id="RU003690"/>
    </source>
</evidence>
<dbReference type="InterPro" id="IPR017853">
    <property type="entry name" value="GH"/>
</dbReference>
<evidence type="ECO:0000256" key="7">
    <source>
        <dbReference type="SAM" id="SignalP"/>
    </source>
</evidence>
<dbReference type="PANTHER" id="PTHR10353:SF36">
    <property type="entry name" value="LP05116P"/>
    <property type="match status" value="1"/>
</dbReference>
<dbReference type="PRINTS" id="PR00131">
    <property type="entry name" value="GLHYDRLASE1"/>
</dbReference>
<dbReference type="Gene3D" id="3.20.20.80">
    <property type="entry name" value="Glycosidases"/>
    <property type="match status" value="1"/>
</dbReference>
<evidence type="ECO:0000256" key="3">
    <source>
        <dbReference type="ARBA" id="ARBA00022801"/>
    </source>
</evidence>
<dbReference type="InterPro" id="IPR001360">
    <property type="entry name" value="Glyco_hydro_1"/>
</dbReference>
<name>A0A6J1TBI8_FRAOC</name>
<evidence type="ECO:0000313" key="8">
    <source>
        <dbReference type="Proteomes" id="UP000504606"/>
    </source>
</evidence>
<feature type="active site" description="Nucleophile" evidence="5">
    <location>
        <position position="402"/>
    </location>
</feature>